<comment type="caution">
    <text evidence="9">The sequence shown here is derived from an EMBL/GenBank/DDBJ whole genome shotgun (WGS) entry which is preliminary data.</text>
</comment>
<evidence type="ECO:0000256" key="5">
    <source>
        <dbReference type="ARBA" id="ARBA00022989"/>
    </source>
</evidence>
<comment type="subcellular location">
    <subcellularLocation>
        <location evidence="1 7">Cell membrane</location>
        <topology evidence="1 7">Multi-pass membrane protein</topology>
    </subcellularLocation>
</comment>
<protein>
    <submittedName>
        <fullName evidence="9">ABC transporter permease subunit</fullName>
    </submittedName>
</protein>
<dbReference type="PROSITE" id="PS50928">
    <property type="entry name" value="ABC_TM1"/>
    <property type="match status" value="1"/>
</dbReference>
<keyword evidence="4 7" id="KW-0812">Transmembrane</keyword>
<keyword evidence="6 7" id="KW-0472">Membrane</keyword>
<keyword evidence="3" id="KW-1003">Cell membrane</keyword>
<evidence type="ECO:0000259" key="8">
    <source>
        <dbReference type="PROSITE" id="PS50928"/>
    </source>
</evidence>
<dbReference type="CDD" id="cd06261">
    <property type="entry name" value="TM_PBP2"/>
    <property type="match status" value="1"/>
</dbReference>
<dbReference type="PANTHER" id="PTHR30465">
    <property type="entry name" value="INNER MEMBRANE ABC TRANSPORTER"/>
    <property type="match status" value="1"/>
</dbReference>
<dbReference type="Proteomes" id="UP000670947">
    <property type="component" value="Unassembled WGS sequence"/>
</dbReference>
<evidence type="ECO:0000313" key="10">
    <source>
        <dbReference type="Proteomes" id="UP000670947"/>
    </source>
</evidence>
<dbReference type="EMBL" id="JAGGDJ010000001">
    <property type="protein sequence ID" value="MBO7742776.1"/>
    <property type="molecule type" value="Genomic_DNA"/>
</dbReference>
<dbReference type="RefSeq" id="WP_208845748.1">
    <property type="nucleotide sequence ID" value="NZ_JAGGDJ010000001.1"/>
</dbReference>
<evidence type="ECO:0000256" key="4">
    <source>
        <dbReference type="ARBA" id="ARBA00022692"/>
    </source>
</evidence>
<feature type="transmembrane region" description="Helical" evidence="7">
    <location>
        <begin position="84"/>
        <end position="106"/>
    </location>
</feature>
<comment type="similarity">
    <text evidence="7">Belongs to the binding-protein-dependent transport system permease family.</text>
</comment>
<feature type="transmembrane region" description="Helical" evidence="7">
    <location>
        <begin position="118"/>
        <end position="139"/>
    </location>
</feature>
<keyword evidence="10" id="KW-1185">Reference proteome</keyword>
<keyword evidence="5 7" id="KW-1133">Transmembrane helix</keyword>
<gene>
    <name evidence="9" type="ORF">I8J29_01115</name>
</gene>
<dbReference type="InterPro" id="IPR000515">
    <property type="entry name" value="MetI-like"/>
</dbReference>
<reference evidence="9 10" key="1">
    <citation type="submission" date="2021-03" db="EMBL/GenBank/DDBJ databases">
        <title>Paenibacillus artemisicola MWE-103 whole genome sequence.</title>
        <authorList>
            <person name="Ham Y.J."/>
        </authorList>
    </citation>
    <scope>NUCLEOTIDE SEQUENCE [LARGE SCALE GENOMIC DNA]</scope>
    <source>
        <strain evidence="9 10">MWE-103</strain>
    </source>
</reference>
<proteinExistence type="inferred from homology"/>
<feature type="domain" description="ABC transmembrane type-1" evidence="8">
    <location>
        <begin position="75"/>
        <end position="281"/>
    </location>
</feature>
<evidence type="ECO:0000256" key="1">
    <source>
        <dbReference type="ARBA" id="ARBA00004651"/>
    </source>
</evidence>
<accession>A0ABS3W393</accession>
<organism evidence="9 10">
    <name type="scientific">Paenibacillus artemisiicola</name>
    <dbReference type="NCBI Taxonomy" id="1172618"/>
    <lineage>
        <taxon>Bacteria</taxon>
        <taxon>Bacillati</taxon>
        <taxon>Bacillota</taxon>
        <taxon>Bacilli</taxon>
        <taxon>Bacillales</taxon>
        <taxon>Paenibacillaceae</taxon>
        <taxon>Paenibacillus</taxon>
    </lineage>
</organism>
<dbReference type="SUPFAM" id="SSF161098">
    <property type="entry name" value="MetI-like"/>
    <property type="match status" value="1"/>
</dbReference>
<dbReference type="InterPro" id="IPR035906">
    <property type="entry name" value="MetI-like_sf"/>
</dbReference>
<sequence length="294" mass="32228">MSKALQAVLIVPGILLFVLLFAMFPAVLQGSQGAALQFHWGDGFAGIRHYFAGFSSGSSFRYLSGKTELSFWAQIGASFSISGFYTVVGGLAGLTGGVLLGVYFAVSRARWMKRVLELTGILPDFVIVILLQFLVVYVASETGMVVFKVASASSDDPAFALPLISTILIPANYMVRNVALQMNNAFTEDYINFAKARGLGKTYIVFFHALPNVLPFIKADLHKFMGILFGNLFIFEYLYNLNGVTLFVFSNAFAYKGYQYGLVVNGLLALLALYAAVYALLRAVVYGWEKVIVR</sequence>
<evidence type="ECO:0000256" key="3">
    <source>
        <dbReference type="ARBA" id="ARBA00022475"/>
    </source>
</evidence>
<dbReference type="Pfam" id="PF00528">
    <property type="entry name" value="BPD_transp_1"/>
    <property type="match status" value="1"/>
</dbReference>
<evidence type="ECO:0000256" key="6">
    <source>
        <dbReference type="ARBA" id="ARBA00023136"/>
    </source>
</evidence>
<evidence type="ECO:0000256" key="7">
    <source>
        <dbReference type="RuleBase" id="RU363032"/>
    </source>
</evidence>
<evidence type="ECO:0000256" key="2">
    <source>
        <dbReference type="ARBA" id="ARBA00022448"/>
    </source>
</evidence>
<dbReference type="PANTHER" id="PTHR30465:SF44">
    <property type="entry name" value="ABC-TYPE DIPEPTIDE_OLIGOPEPTIDE TRANSPORT SYSTEM, PERMEASE COMPONENT"/>
    <property type="match status" value="1"/>
</dbReference>
<feature type="transmembrane region" description="Helical" evidence="7">
    <location>
        <begin position="237"/>
        <end position="255"/>
    </location>
</feature>
<keyword evidence="2 7" id="KW-0813">Transport</keyword>
<feature type="transmembrane region" description="Helical" evidence="7">
    <location>
        <begin position="159"/>
        <end position="179"/>
    </location>
</feature>
<feature type="transmembrane region" description="Helical" evidence="7">
    <location>
        <begin position="262"/>
        <end position="281"/>
    </location>
</feature>
<name>A0ABS3W393_9BACL</name>
<evidence type="ECO:0000313" key="9">
    <source>
        <dbReference type="EMBL" id="MBO7742776.1"/>
    </source>
</evidence>